<protein>
    <submittedName>
        <fullName evidence="1">Uncharacterized protein</fullName>
    </submittedName>
</protein>
<dbReference type="EMBL" id="LAZR01030188">
    <property type="protein sequence ID" value="KKL57374.1"/>
    <property type="molecule type" value="Genomic_DNA"/>
</dbReference>
<sequence>LQALKGVTDKAAETQTELLKISHLCNQKAWIQCLALDN</sequence>
<feature type="non-terminal residue" evidence="1">
    <location>
        <position position="1"/>
    </location>
</feature>
<proteinExistence type="predicted"/>
<accession>A0A0F9D728</accession>
<comment type="caution">
    <text evidence="1">The sequence shown here is derived from an EMBL/GenBank/DDBJ whole genome shotgun (WGS) entry which is preliminary data.</text>
</comment>
<evidence type="ECO:0000313" key="1">
    <source>
        <dbReference type="EMBL" id="KKL57374.1"/>
    </source>
</evidence>
<dbReference type="AlphaFoldDB" id="A0A0F9D728"/>
<name>A0A0F9D728_9ZZZZ</name>
<organism evidence="1">
    <name type="scientific">marine sediment metagenome</name>
    <dbReference type="NCBI Taxonomy" id="412755"/>
    <lineage>
        <taxon>unclassified sequences</taxon>
        <taxon>metagenomes</taxon>
        <taxon>ecological metagenomes</taxon>
    </lineage>
</organism>
<gene>
    <name evidence="1" type="ORF">LCGC14_2236080</name>
</gene>
<reference evidence="1" key="1">
    <citation type="journal article" date="2015" name="Nature">
        <title>Complex archaea that bridge the gap between prokaryotes and eukaryotes.</title>
        <authorList>
            <person name="Spang A."/>
            <person name="Saw J.H."/>
            <person name="Jorgensen S.L."/>
            <person name="Zaremba-Niedzwiedzka K."/>
            <person name="Martijn J."/>
            <person name="Lind A.E."/>
            <person name="van Eijk R."/>
            <person name="Schleper C."/>
            <person name="Guy L."/>
            <person name="Ettema T.J."/>
        </authorList>
    </citation>
    <scope>NUCLEOTIDE SEQUENCE</scope>
</reference>